<keyword evidence="3" id="KW-1185">Reference proteome</keyword>
<keyword evidence="1" id="KW-0732">Signal</keyword>
<dbReference type="OrthoDB" id="1122175at2"/>
<evidence type="ECO:0000256" key="1">
    <source>
        <dbReference type="SAM" id="SignalP"/>
    </source>
</evidence>
<evidence type="ECO:0000313" key="2">
    <source>
        <dbReference type="EMBL" id="GCB34538.1"/>
    </source>
</evidence>
<proteinExistence type="predicted"/>
<gene>
    <name evidence="2" type="ORF">KGMB02408_14830</name>
</gene>
<evidence type="ECO:0000313" key="3">
    <source>
        <dbReference type="Proteomes" id="UP000288079"/>
    </source>
</evidence>
<reference evidence="2 3" key="1">
    <citation type="submission" date="2018-10" db="EMBL/GenBank/DDBJ databases">
        <title>Draft Genome Sequence of Bacteroides sp. KCTC 15687.</title>
        <authorList>
            <person name="Yu S.Y."/>
            <person name="Kim J.S."/>
            <person name="Oh B.S."/>
            <person name="Park S.H."/>
            <person name="Kang S.W."/>
            <person name="Park J.E."/>
            <person name="Choi S.H."/>
            <person name="Han K.I."/>
            <person name="Lee K.C."/>
            <person name="Eom M.K."/>
            <person name="Suh M.K."/>
            <person name="Lee D.H."/>
            <person name="Yoon H."/>
            <person name="Kim B."/>
            <person name="Yang S.J."/>
            <person name="Lee J.S."/>
            <person name="Lee J.H."/>
        </authorList>
    </citation>
    <scope>NUCLEOTIDE SEQUENCE [LARGE SCALE GENOMIC DNA]</scope>
    <source>
        <strain evidence="2 3">KCTC 15687</strain>
    </source>
</reference>
<sequence>MKTILLILGLMISICITAQEHHHARNEIGISPGVTYSPSHHNWGFGIHAHYFRTLGDHSPWSFGGGLEQVYAHGSHWTMSIGSKYEILDKLNLAVMPGITFFVRNHEHDHEKSHEHSKKAQFSIHFEIAYDLIHLEHFHLGPSIDYSWSKHDNHFSLGVHCAYGF</sequence>
<feature type="signal peptide" evidence="1">
    <location>
        <begin position="1"/>
        <end position="18"/>
    </location>
</feature>
<dbReference type="RefSeq" id="WP_125040719.1">
    <property type="nucleotide sequence ID" value="NZ_BHWB01000003.1"/>
</dbReference>
<organism evidence="2 3">
    <name type="scientific">Bacteroides faecalis</name>
    <dbReference type="NCBI Taxonomy" id="2447885"/>
    <lineage>
        <taxon>Bacteria</taxon>
        <taxon>Pseudomonadati</taxon>
        <taxon>Bacteroidota</taxon>
        <taxon>Bacteroidia</taxon>
        <taxon>Bacteroidales</taxon>
        <taxon>Bacteroidaceae</taxon>
        <taxon>Bacteroides</taxon>
    </lineage>
</organism>
<dbReference type="AlphaFoldDB" id="A0A401LSK0"/>
<name>A0A401LSK0_9BACE</name>
<evidence type="ECO:0008006" key="4">
    <source>
        <dbReference type="Google" id="ProtNLM"/>
    </source>
</evidence>
<dbReference type="EMBL" id="BHWB01000003">
    <property type="protein sequence ID" value="GCB34538.1"/>
    <property type="molecule type" value="Genomic_DNA"/>
</dbReference>
<feature type="chain" id="PRO_5019423327" description="Outer membrane protein beta-barrel domain-containing protein" evidence="1">
    <location>
        <begin position="19"/>
        <end position="165"/>
    </location>
</feature>
<comment type="caution">
    <text evidence="2">The sequence shown here is derived from an EMBL/GenBank/DDBJ whole genome shotgun (WGS) entry which is preliminary data.</text>
</comment>
<dbReference type="Proteomes" id="UP000288079">
    <property type="component" value="Unassembled WGS sequence"/>
</dbReference>
<accession>A0A401LSK0</accession>
<protein>
    <recommendedName>
        <fullName evidence="4">Outer membrane protein beta-barrel domain-containing protein</fullName>
    </recommendedName>
</protein>